<dbReference type="PhylomeDB" id="Q2RVC5"/>
<dbReference type="RefSeq" id="WP_011388874.1">
    <property type="nucleotide sequence ID" value="NC_007643.1"/>
</dbReference>
<feature type="transmembrane region" description="Helical" evidence="1">
    <location>
        <begin position="144"/>
        <end position="167"/>
    </location>
</feature>
<keyword evidence="1" id="KW-0472">Membrane</keyword>
<dbReference type="KEGG" id="rru:Rru_A1119"/>
<evidence type="ECO:0000313" key="3">
    <source>
        <dbReference type="Proteomes" id="UP000001929"/>
    </source>
</evidence>
<keyword evidence="1" id="KW-0812">Transmembrane</keyword>
<reference evidence="2 3" key="1">
    <citation type="journal article" date="2011" name="Stand. Genomic Sci.">
        <title>Complete genome sequence of Rhodospirillum rubrum type strain (S1).</title>
        <authorList>
            <person name="Munk A.C."/>
            <person name="Copeland A."/>
            <person name="Lucas S."/>
            <person name="Lapidus A."/>
            <person name="Del Rio T.G."/>
            <person name="Barry K."/>
            <person name="Detter J.C."/>
            <person name="Hammon N."/>
            <person name="Israni S."/>
            <person name="Pitluck S."/>
            <person name="Brettin T."/>
            <person name="Bruce D."/>
            <person name="Han C."/>
            <person name="Tapia R."/>
            <person name="Gilna P."/>
            <person name="Schmutz J."/>
            <person name="Larimer F."/>
            <person name="Land M."/>
            <person name="Kyrpides N.C."/>
            <person name="Mavromatis K."/>
            <person name="Richardson P."/>
            <person name="Rohde M."/>
            <person name="Goker M."/>
            <person name="Klenk H.P."/>
            <person name="Zhang Y."/>
            <person name="Roberts G.P."/>
            <person name="Reslewic S."/>
            <person name="Schwartz D.C."/>
        </authorList>
    </citation>
    <scope>NUCLEOTIDE SEQUENCE [LARGE SCALE GENOMIC DNA]</scope>
    <source>
        <strain evidence="3">ATCC 11170 / ATH 1.1.1 / DSM 467 / LMG 4362 / NCIMB 8255 / S1</strain>
    </source>
</reference>
<dbReference type="STRING" id="269796.Rru_A1119"/>
<evidence type="ECO:0000313" key="2">
    <source>
        <dbReference type="EMBL" id="ABC21920.1"/>
    </source>
</evidence>
<feature type="transmembrane region" description="Helical" evidence="1">
    <location>
        <begin position="87"/>
        <end position="105"/>
    </location>
</feature>
<feature type="transmembrane region" description="Helical" evidence="1">
    <location>
        <begin position="304"/>
        <end position="325"/>
    </location>
</feature>
<feature type="transmembrane region" description="Helical" evidence="1">
    <location>
        <begin position="364"/>
        <end position="384"/>
    </location>
</feature>
<dbReference type="Pfam" id="PF05940">
    <property type="entry name" value="NnrS"/>
    <property type="match status" value="1"/>
</dbReference>
<accession>Q2RVC5</accession>
<dbReference type="PATRIC" id="fig|269796.9.peg.1178"/>
<feature type="transmembrane region" description="Helical" evidence="1">
    <location>
        <begin position="61"/>
        <end position="80"/>
    </location>
</feature>
<sequence>MSAPPILSRDVPFLSLGFRPFFLAAGLWAALAMGLWLPWLIGAAEAPTAFAPVDWHVHEMLFGYAGAAVAGFLLTAVPNWTGQPPLVGAPLLALAGLWALGRLAILTSAGLGGETAAVLDVALPILLALWTARALIRSGNRRNLVVVGLVLLLALASALHHAGALGLAETTRLGQRLGIATYVMMISLIGGRIIPTFTRNWLSGPGKTTYSGLLPPDFGAVDRAALILTALTLAAWLADLGLAWAPLALAAGLAQALRLGRWRGWATRREPLLIILHLGYVWLPIGLILLAAAGIGLLPEVAAAHALGVGAFGTMILAVMTRAILGHTGRPLRAGPATTALFALLLAAVTLRVLSAALPDLGLWALHASASLWILAHLGFLILYGPMLLRKRIAGV</sequence>
<dbReference type="EnsemblBacteria" id="ABC21920">
    <property type="protein sequence ID" value="ABC21920"/>
    <property type="gene ID" value="Rru_A1119"/>
</dbReference>
<feature type="transmembrane region" description="Helical" evidence="1">
    <location>
        <begin position="21"/>
        <end position="41"/>
    </location>
</feature>
<keyword evidence="1" id="KW-1133">Transmembrane helix</keyword>
<feature type="transmembrane region" description="Helical" evidence="1">
    <location>
        <begin position="111"/>
        <end position="132"/>
    </location>
</feature>
<dbReference type="AlphaFoldDB" id="Q2RVC5"/>
<dbReference type="HOGENOM" id="CLU_041785_2_0_5"/>
<feature type="transmembrane region" description="Helical" evidence="1">
    <location>
        <begin position="179"/>
        <end position="197"/>
    </location>
</feature>
<dbReference type="EMBL" id="CP000230">
    <property type="protein sequence ID" value="ABC21920.1"/>
    <property type="molecule type" value="Genomic_DNA"/>
</dbReference>
<feature type="transmembrane region" description="Helical" evidence="1">
    <location>
        <begin position="272"/>
        <end position="298"/>
    </location>
</feature>
<feature type="transmembrane region" description="Helical" evidence="1">
    <location>
        <begin position="337"/>
        <end position="358"/>
    </location>
</feature>
<dbReference type="InterPro" id="IPR010266">
    <property type="entry name" value="NnrS"/>
</dbReference>
<evidence type="ECO:0000256" key="1">
    <source>
        <dbReference type="SAM" id="Phobius"/>
    </source>
</evidence>
<gene>
    <name evidence="2" type="ordered locus">Rru_A1119</name>
</gene>
<protein>
    <submittedName>
        <fullName evidence="2">NnrS</fullName>
    </submittedName>
</protein>
<keyword evidence="3" id="KW-1185">Reference proteome</keyword>
<organism evidence="2 3">
    <name type="scientific">Rhodospirillum rubrum (strain ATCC 11170 / ATH 1.1.1 / DSM 467 / LMG 4362 / NCIMB 8255 / S1)</name>
    <dbReference type="NCBI Taxonomy" id="269796"/>
    <lineage>
        <taxon>Bacteria</taxon>
        <taxon>Pseudomonadati</taxon>
        <taxon>Pseudomonadota</taxon>
        <taxon>Alphaproteobacteria</taxon>
        <taxon>Rhodospirillales</taxon>
        <taxon>Rhodospirillaceae</taxon>
        <taxon>Rhodospirillum</taxon>
    </lineage>
</organism>
<dbReference type="Proteomes" id="UP000001929">
    <property type="component" value="Chromosome"/>
</dbReference>
<dbReference type="eggNOG" id="COG3213">
    <property type="taxonomic scope" value="Bacteria"/>
</dbReference>
<name>Q2RVC5_RHORT</name>
<proteinExistence type="predicted"/>